<comment type="caution">
    <text evidence="12">The sequence shown here is derived from an EMBL/GenBank/DDBJ whole genome shotgun (WGS) entry which is preliminary data.</text>
</comment>
<evidence type="ECO:0000256" key="4">
    <source>
        <dbReference type="ARBA" id="ARBA00022723"/>
    </source>
</evidence>
<evidence type="ECO:0000256" key="9">
    <source>
        <dbReference type="ARBA" id="ARBA00061434"/>
    </source>
</evidence>
<keyword evidence="13" id="KW-1185">Reference proteome</keyword>
<keyword evidence="3" id="KW-0001">2Fe-2S</keyword>
<feature type="domain" description="2Fe-2S ferredoxin-type" evidence="10">
    <location>
        <begin position="279"/>
        <end position="363"/>
    </location>
</feature>
<dbReference type="CDD" id="cd00207">
    <property type="entry name" value="fer2"/>
    <property type="match status" value="1"/>
</dbReference>
<dbReference type="SUPFAM" id="SSF52343">
    <property type="entry name" value="Ferredoxin reductase-like, C-terminal NADP-linked domain"/>
    <property type="match status" value="1"/>
</dbReference>
<dbReference type="Gene3D" id="3.40.50.80">
    <property type="entry name" value="Nucleotide-binding domain of ferredoxin-NADP reductase (FNR) module"/>
    <property type="match status" value="1"/>
</dbReference>
<dbReference type="InterPro" id="IPR001433">
    <property type="entry name" value="OxRdtase_FAD/NAD-bd"/>
</dbReference>
<evidence type="ECO:0000256" key="1">
    <source>
        <dbReference type="ARBA" id="ARBA00001974"/>
    </source>
</evidence>
<gene>
    <name evidence="12" type="ORF">RM530_14430</name>
</gene>
<dbReference type="PROSITE" id="PS51384">
    <property type="entry name" value="FAD_FR"/>
    <property type="match status" value="1"/>
</dbReference>
<dbReference type="SUPFAM" id="SSF63380">
    <property type="entry name" value="Riboflavin synthase domain-like"/>
    <property type="match status" value="1"/>
</dbReference>
<dbReference type="InterPro" id="IPR012675">
    <property type="entry name" value="Beta-grasp_dom_sf"/>
</dbReference>
<keyword evidence="8" id="KW-0411">Iron-sulfur</keyword>
<name>A0ABU2WKY7_9GAMM</name>
<organism evidence="12 13">
    <name type="scientific">Banduia mediterranea</name>
    <dbReference type="NCBI Taxonomy" id="3075609"/>
    <lineage>
        <taxon>Bacteria</taxon>
        <taxon>Pseudomonadati</taxon>
        <taxon>Pseudomonadota</taxon>
        <taxon>Gammaproteobacteria</taxon>
        <taxon>Nevskiales</taxon>
        <taxon>Algiphilaceae</taxon>
        <taxon>Banduia</taxon>
    </lineage>
</organism>
<dbReference type="EMBL" id="JAVRIC010000023">
    <property type="protein sequence ID" value="MDT0498545.1"/>
    <property type="molecule type" value="Genomic_DNA"/>
</dbReference>
<keyword evidence="4" id="KW-0479">Metal-binding</keyword>
<dbReference type="Gene3D" id="3.10.20.30">
    <property type="match status" value="1"/>
</dbReference>
<keyword evidence="5" id="KW-0274">FAD</keyword>
<dbReference type="InterPro" id="IPR001041">
    <property type="entry name" value="2Fe-2S_ferredoxin-type"/>
</dbReference>
<dbReference type="Pfam" id="PF00111">
    <property type="entry name" value="Fer2"/>
    <property type="match status" value="1"/>
</dbReference>
<sequence length="363" mass="39607">MRPLLPEMLPAEIKRTLRSPWLHPLNDLQAVDELLERVNPMWALGRIRARVIEVRSETPDTKTFVLKPNARWAGHVAGQHCLIEMETEGVRQRRAFSLSSADSRHCSFTVRRQPGDGVTARMHARIRVGSVLTLSSARGGFVLPAQRPERLLMLGIGSGVTPLMAMLEQLHAEGYSGDIVFVHGSRTAGDAIFAARLSALAAHWPALKCLSHFSATHGHATFESIAARVPDYAQRHTLMCGPGGFMQCLIEGYAERGLSAQLQYERFGLPPRRATAPGEALQVRCGPSERLFEAGPQQSLLEAAEAGGLSPKHGCRIGICRSCQCRKKSGSVENLLSGARSDAPDELIQLCISAARSDLELDL</sequence>
<dbReference type="InterPro" id="IPR017938">
    <property type="entry name" value="Riboflavin_synthase-like_b-brl"/>
</dbReference>
<evidence type="ECO:0000256" key="8">
    <source>
        <dbReference type="ARBA" id="ARBA00023014"/>
    </source>
</evidence>
<dbReference type="PRINTS" id="PR00409">
    <property type="entry name" value="PHDIOXRDTASE"/>
</dbReference>
<comment type="similarity">
    <text evidence="9">In the N-terminal section; belongs to the FAD-binding oxidoreductase type 6 family.</text>
</comment>
<evidence type="ECO:0000313" key="12">
    <source>
        <dbReference type="EMBL" id="MDT0498545.1"/>
    </source>
</evidence>
<dbReference type="InterPro" id="IPR036010">
    <property type="entry name" value="2Fe-2S_ferredoxin-like_sf"/>
</dbReference>
<feature type="domain" description="FAD-binding FR-type" evidence="11">
    <location>
        <begin position="44"/>
        <end position="144"/>
    </location>
</feature>
<evidence type="ECO:0000313" key="13">
    <source>
        <dbReference type="Proteomes" id="UP001254608"/>
    </source>
</evidence>
<dbReference type="Proteomes" id="UP001254608">
    <property type="component" value="Unassembled WGS sequence"/>
</dbReference>
<evidence type="ECO:0000256" key="7">
    <source>
        <dbReference type="ARBA" id="ARBA00023004"/>
    </source>
</evidence>
<dbReference type="PROSITE" id="PS51085">
    <property type="entry name" value="2FE2S_FER_2"/>
    <property type="match status" value="1"/>
</dbReference>
<protein>
    <submittedName>
        <fullName evidence="12">Ferredoxin reductase</fullName>
    </submittedName>
</protein>
<keyword evidence="2" id="KW-0285">Flavoprotein</keyword>
<dbReference type="PANTHER" id="PTHR47354">
    <property type="entry name" value="NADH OXIDOREDUCTASE HCR"/>
    <property type="match status" value="1"/>
</dbReference>
<dbReference type="Gene3D" id="2.40.30.10">
    <property type="entry name" value="Translation factors"/>
    <property type="match status" value="1"/>
</dbReference>
<dbReference type="CDD" id="cd06216">
    <property type="entry name" value="FNR_iron_sulfur_binding_2"/>
    <property type="match status" value="1"/>
</dbReference>
<comment type="cofactor">
    <cofactor evidence="1">
        <name>FAD</name>
        <dbReference type="ChEBI" id="CHEBI:57692"/>
    </cofactor>
</comment>
<dbReference type="InterPro" id="IPR039261">
    <property type="entry name" value="FNR_nucleotide-bd"/>
</dbReference>
<keyword evidence="6" id="KW-0560">Oxidoreductase</keyword>
<dbReference type="InterPro" id="IPR050415">
    <property type="entry name" value="MRET"/>
</dbReference>
<reference evidence="12 13" key="1">
    <citation type="submission" date="2023-09" db="EMBL/GenBank/DDBJ databases">
        <authorList>
            <person name="Rey-Velasco X."/>
        </authorList>
    </citation>
    <scope>NUCLEOTIDE SEQUENCE [LARGE SCALE GENOMIC DNA]</scope>
    <source>
        <strain evidence="12 13">W345</strain>
    </source>
</reference>
<evidence type="ECO:0000256" key="5">
    <source>
        <dbReference type="ARBA" id="ARBA00022827"/>
    </source>
</evidence>
<dbReference type="RefSeq" id="WP_311365957.1">
    <property type="nucleotide sequence ID" value="NZ_JAVRIC010000023.1"/>
</dbReference>
<dbReference type="Pfam" id="PF00175">
    <property type="entry name" value="NAD_binding_1"/>
    <property type="match status" value="1"/>
</dbReference>
<dbReference type="SUPFAM" id="SSF54292">
    <property type="entry name" value="2Fe-2S ferredoxin-like"/>
    <property type="match status" value="1"/>
</dbReference>
<keyword evidence="7" id="KW-0408">Iron</keyword>
<evidence type="ECO:0000259" key="10">
    <source>
        <dbReference type="PROSITE" id="PS51085"/>
    </source>
</evidence>
<evidence type="ECO:0000256" key="2">
    <source>
        <dbReference type="ARBA" id="ARBA00022630"/>
    </source>
</evidence>
<dbReference type="InterPro" id="IPR017927">
    <property type="entry name" value="FAD-bd_FR_type"/>
</dbReference>
<evidence type="ECO:0000256" key="6">
    <source>
        <dbReference type="ARBA" id="ARBA00023002"/>
    </source>
</evidence>
<accession>A0ABU2WKY7</accession>
<dbReference type="PANTHER" id="PTHR47354:SF6">
    <property type="entry name" value="NADH OXIDOREDUCTASE HCR"/>
    <property type="match status" value="1"/>
</dbReference>
<proteinExistence type="inferred from homology"/>
<evidence type="ECO:0000259" key="11">
    <source>
        <dbReference type="PROSITE" id="PS51384"/>
    </source>
</evidence>
<evidence type="ECO:0000256" key="3">
    <source>
        <dbReference type="ARBA" id="ARBA00022714"/>
    </source>
</evidence>